<name>A0A2T0TXK2_9SPHI</name>
<dbReference type="AlphaFoldDB" id="A0A2T0TXK2"/>
<protein>
    <submittedName>
        <fullName evidence="1">Uncharacterized protein</fullName>
    </submittedName>
</protein>
<organism evidence="1 2">
    <name type="scientific">Arcticibacter pallidicorallinus</name>
    <dbReference type="NCBI Taxonomy" id="1259464"/>
    <lineage>
        <taxon>Bacteria</taxon>
        <taxon>Pseudomonadati</taxon>
        <taxon>Bacteroidota</taxon>
        <taxon>Sphingobacteriia</taxon>
        <taxon>Sphingobacteriales</taxon>
        <taxon>Sphingobacteriaceae</taxon>
        <taxon>Arcticibacter</taxon>
    </lineage>
</organism>
<dbReference type="EMBL" id="PVTH01000009">
    <property type="protein sequence ID" value="PRY50415.1"/>
    <property type="molecule type" value="Genomic_DNA"/>
</dbReference>
<gene>
    <name evidence="1" type="ORF">B0I27_109139</name>
</gene>
<accession>A0A2T0TXK2</accession>
<dbReference type="RefSeq" id="WP_106294498.1">
    <property type="nucleotide sequence ID" value="NZ_PVTH01000009.1"/>
</dbReference>
<sequence length="75" mass="8729">MERPVNFILADKFVNTKIYYVKSFEDFPLGIIRYSLSQKEYVFNPDGAYLNFEVMIQIGAFLKNLMAEHNRGSVS</sequence>
<proteinExistence type="predicted"/>
<comment type="caution">
    <text evidence="1">The sequence shown here is derived from an EMBL/GenBank/DDBJ whole genome shotgun (WGS) entry which is preliminary data.</text>
</comment>
<evidence type="ECO:0000313" key="2">
    <source>
        <dbReference type="Proteomes" id="UP000238034"/>
    </source>
</evidence>
<keyword evidence="2" id="KW-1185">Reference proteome</keyword>
<dbReference type="Proteomes" id="UP000238034">
    <property type="component" value="Unassembled WGS sequence"/>
</dbReference>
<dbReference type="OrthoDB" id="797394at2"/>
<evidence type="ECO:0000313" key="1">
    <source>
        <dbReference type="EMBL" id="PRY50415.1"/>
    </source>
</evidence>
<reference evidence="1 2" key="1">
    <citation type="submission" date="2018-03" db="EMBL/GenBank/DDBJ databases">
        <title>Genomic Encyclopedia of Type Strains, Phase III (KMG-III): the genomes of soil and plant-associated and newly described type strains.</title>
        <authorList>
            <person name="Whitman W."/>
        </authorList>
    </citation>
    <scope>NUCLEOTIDE SEQUENCE [LARGE SCALE GENOMIC DNA]</scope>
    <source>
        <strain evidence="1 2">CGMCC 1.9313</strain>
    </source>
</reference>